<dbReference type="AlphaFoldDB" id="A0A6C0E7Z7"/>
<reference evidence="2" key="1">
    <citation type="journal article" date="2020" name="Nature">
        <title>Giant virus diversity and host interactions through global metagenomics.</title>
        <authorList>
            <person name="Schulz F."/>
            <person name="Roux S."/>
            <person name="Paez-Espino D."/>
            <person name="Jungbluth S."/>
            <person name="Walsh D.A."/>
            <person name="Denef V.J."/>
            <person name="McMahon K.D."/>
            <person name="Konstantinidis K.T."/>
            <person name="Eloe-Fadrosh E.A."/>
            <person name="Kyrpides N.C."/>
            <person name="Woyke T."/>
        </authorList>
    </citation>
    <scope>NUCLEOTIDE SEQUENCE</scope>
    <source>
        <strain evidence="2">GVMAG-M-3300023179-150</strain>
    </source>
</reference>
<name>A0A6C0E7Z7_9ZZZZ</name>
<dbReference type="EMBL" id="MN739748">
    <property type="protein sequence ID" value="QHT24761.1"/>
    <property type="molecule type" value="Genomic_DNA"/>
</dbReference>
<protein>
    <recommendedName>
        <fullName evidence="3">MYM-type domain-containing protein</fullName>
    </recommendedName>
</protein>
<feature type="compositionally biased region" description="Low complexity" evidence="1">
    <location>
        <begin position="15"/>
        <end position="29"/>
    </location>
</feature>
<feature type="compositionally biased region" description="Basic residues" evidence="1">
    <location>
        <begin position="110"/>
        <end position="119"/>
    </location>
</feature>
<sequence length="505" mass="57951">MVKKNNKKNVKEDIPNTPTNINNNNNINNVEETDTHSVKKSSGSSKNTIAKKEILSSQQDIKDPKDTSNTGRTPNKSKNLKLDVIESNVEIKELPKIESEIDVKLEPKPKSTRGRKPKQKPGIEESNEVNESNESNEPNESNESSEQNGSQINLDLPKKSNRGRKPKVKTEEEQVASQSSLKRKGKNPKESYGLIQDDEDEDDPFFKTSIDESKDYQEIPILKLNITAKDIQKIKDPNTNFLEGDSELNIPHGFVPNTDTFSYFQGNISMGMNNIMKDEQKMTEKDIEDFRINREKELENSAGDLETSKLLCQFLEHNRKGTWPTKSNYDCMWCRFPFETVPWAVPTKLKDNDKYEVFGNFCSAGCVAAFIFDQYNDDEMWDYYALLNMLYQKVYNTTATVKTAPSTLLLKKLGGILTIEEFREITRNPHHDYFVKMPPMVSIIPSVEEIQQTSLFNDRGSHNQLNKELMMKASNELRLKRSKPIYDKNNTLDNYFHISSSELQN</sequence>
<evidence type="ECO:0000256" key="1">
    <source>
        <dbReference type="SAM" id="MobiDB-lite"/>
    </source>
</evidence>
<accession>A0A6C0E7Z7</accession>
<organism evidence="2">
    <name type="scientific">viral metagenome</name>
    <dbReference type="NCBI Taxonomy" id="1070528"/>
    <lineage>
        <taxon>unclassified sequences</taxon>
        <taxon>metagenomes</taxon>
        <taxon>organismal metagenomes</taxon>
    </lineage>
</organism>
<feature type="compositionally biased region" description="Low complexity" evidence="1">
    <location>
        <begin position="129"/>
        <end position="150"/>
    </location>
</feature>
<evidence type="ECO:0008006" key="3">
    <source>
        <dbReference type="Google" id="ProtNLM"/>
    </source>
</evidence>
<evidence type="ECO:0000313" key="2">
    <source>
        <dbReference type="EMBL" id="QHT24761.1"/>
    </source>
</evidence>
<feature type="region of interest" description="Disordered" evidence="1">
    <location>
        <begin position="1"/>
        <end position="203"/>
    </location>
</feature>
<feature type="compositionally biased region" description="Polar residues" evidence="1">
    <location>
        <begin position="67"/>
        <end position="77"/>
    </location>
</feature>
<proteinExistence type="predicted"/>
<feature type="compositionally biased region" description="Basic and acidic residues" evidence="1">
    <location>
        <begin position="80"/>
        <end position="109"/>
    </location>
</feature>
<feature type="compositionally biased region" description="Basic and acidic residues" evidence="1">
    <location>
        <begin position="50"/>
        <end position="66"/>
    </location>
</feature>